<dbReference type="Gene3D" id="1.10.1040.10">
    <property type="entry name" value="N-(1-d-carboxylethyl)-l-norvaline Dehydrogenase, domain 2"/>
    <property type="match status" value="1"/>
</dbReference>
<comment type="subcellular location">
    <subcellularLocation>
        <location evidence="13">Cytoplasm</location>
    </subcellularLocation>
</comment>
<comment type="similarity">
    <text evidence="1 13 17">Belongs to the NAD-dependent glycerol-3-phosphate dehydrogenase family.</text>
</comment>
<feature type="binding site" evidence="15">
    <location>
        <position position="106"/>
    </location>
    <ligand>
        <name>substrate</name>
    </ligand>
</feature>
<dbReference type="FunFam" id="1.10.1040.10:FF:000001">
    <property type="entry name" value="Glycerol-3-phosphate dehydrogenase [NAD(P)+]"/>
    <property type="match status" value="1"/>
</dbReference>
<feature type="binding site" evidence="13">
    <location>
        <position position="282"/>
    </location>
    <ligand>
        <name>NADPH</name>
        <dbReference type="ChEBI" id="CHEBI:57783"/>
    </ligand>
</feature>
<comment type="pathway">
    <text evidence="13">Membrane lipid metabolism; glycerophospholipid metabolism.</text>
</comment>
<dbReference type="NCBIfam" id="NF000942">
    <property type="entry name" value="PRK00094.1-4"/>
    <property type="match status" value="1"/>
</dbReference>
<dbReference type="InterPro" id="IPR013328">
    <property type="entry name" value="6PGD_dom2"/>
</dbReference>
<dbReference type="AlphaFoldDB" id="A0A1I5P8S9"/>
<feature type="binding site" evidence="13">
    <location>
        <position position="280"/>
    </location>
    <ligand>
        <name>NADPH</name>
        <dbReference type="ChEBI" id="CHEBI:57783"/>
    </ligand>
</feature>
<evidence type="ECO:0000313" key="21">
    <source>
        <dbReference type="EMBL" id="SFP30445.1"/>
    </source>
</evidence>
<evidence type="ECO:0000256" key="4">
    <source>
        <dbReference type="ARBA" id="ARBA00023002"/>
    </source>
</evidence>
<dbReference type="GO" id="GO:0051287">
    <property type="term" value="F:NAD binding"/>
    <property type="evidence" value="ECO:0007669"/>
    <property type="project" value="InterPro"/>
</dbReference>
<dbReference type="PIRSF" id="PIRSF000114">
    <property type="entry name" value="Glycerol-3-P_dh"/>
    <property type="match status" value="1"/>
</dbReference>
<dbReference type="GO" id="GO:0047952">
    <property type="term" value="F:glycerol-3-phosphate dehydrogenase [NAD(P)+] activity"/>
    <property type="evidence" value="ECO:0007669"/>
    <property type="project" value="UniProtKB-UniRule"/>
</dbReference>
<evidence type="ECO:0000256" key="10">
    <source>
        <dbReference type="ARBA" id="ARBA00066687"/>
    </source>
</evidence>
<dbReference type="EC" id="1.1.1.94" evidence="10 13"/>
<feature type="binding site" evidence="13">
    <location>
        <position position="141"/>
    </location>
    <ligand>
        <name>NADPH</name>
        <dbReference type="ChEBI" id="CHEBI:57783"/>
    </ligand>
</feature>
<dbReference type="NCBIfam" id="NF000941">
    <property type="entry name" value="PRK00094.1-3"/>
    <property type="match status" value="1"/>
</dbReference>
<dbReference type="InterPro" id="IPR011128">
    <property type="entry name" value="G3P_DH_NAD-dep_N"/>
</dbReference>
<evidence type="ECO:0000256" key="8">
    <source>
        <dbReference type="ARBA" id="ARBA00023264"/>
    </source>
</evidence>
<evidence type="ECO:0000256" key="5">
    <source>
        <dbReference type="ARBA" id="ARBA00023027"/>
    </source>
</evidence>
<dbReference type="InterPro" id="IPR006168">
    <property type="entry name" value="G3P_DH_NAD-dep"/>
</dbReference>
<gene>
    <name evidence="13 20" type="primary">gpsA</name>
    <name evidence="20" type="ORF">HHA03_11950</name>
    <name evidence="21" type="ORF">SAMN05421839_11345</name>
</gene>
<dbReference type="OrthoDB" id="9812273at2"/>
<evidence type="ECO:0000256" key="9">
    <source>
        <dbReference type="ARBA" id="ARBA00052716"/>
    </source>
</evidence>
<organism evidence="21 22">
    <name type="scientific">Halolactibacillus halophilus</name>
    <dbReference type="NCBI Taxonomy" id="306540"/>
    <lineage>
        <taxon>Bacteria</taxon>
        <taxon>Bacillati</taxon>
        <taxon>Bacillota</taxon>
        <taxon>Bacilli</taxon>
        <taxon>Bacillales</taxon>
        <taxon>Bacillaceae</taxon>
        <taxon>Halolactibacillus</taxon>
    </lineage>
</organism>
<keyword evidence="8 13" id="KW-1208">Phospholipid metabolism</keyword>
<evidence type="ECO:0000313" key="20">
    <source>
        <dbReference type="EMBL" id="GEM01663.1"/>
    </source>
</evidence>
<feature type="active site" description="Proton acceptor" evidence="13 14">
    <location>
        <position position="192"/>
    </location>
</feature>
<evidence type="ECO:0000256" key="16">
    <source>
        <dbReference type="PIRSR" id="PIRSR000114-3"/>
    </source>
</evidence>
<evidence type="ECO:0000313" key="22">
    <source>
        <dbReference type="Proteomes" id="UP000242243"/>
    </source>
</evidence>
<reference evidence="20 23" key="2">
    <citation type="submission" date="2019-07" db="EMBL/GenBank/DDBJ databases">
        <title>Whole genome shotgun sequence of Halolactibacillus halophilus NBRC 100868.</title>
        <authorList>
            <person name="Hosoyama A."/>
            <person name="Uohara A."/>
            <person name="Ohji S."/>
            <person name="Ichikawa N."/>
        </authorList>
    </citation>
    <scope>NUCLEOTIDE SEQUENCE [LARGE SCALE GENOMIC DNA]</scope>
    <source>
        <strain evidence="20 23">NBRC 100868</strain>
    </source>
</reference>
<evidence type="ECO:0000256" key="12">
    <source>
        <dbReference type="ARBA" id="ARBA00080511"/>
    </source>
</evidence>
<dbReference type="GO" id="GO:0008654">
    <property type="term" value="P:phospholipid biosynthetic process"/>
    <property type="evidence" value="ECO:0007669"/>
    <property type="project" value="UniProtKB-KW"/>
</dbReference>
<dbReference type="EMBL" id="FOXC01000013">
    <property type="protein sequence ID" value="SFP30445.1"/>
    <property type="molecule type" value="Genomic_DNA"/>
</dbReference>
<feature type="binding site" evidence="13">
    <location>
        <position position="106"/>
    </location>
    <ligand>
        <name>NADPH</name>
        <dbReference type="ChEBI" id="CHEBI:57783"/>
    </ligand>
</feature>
<dbReference type="GO" id="GO:0046168">
    <property type="term" value="P:glycerol-3-phosphate catabolic process"/>
    <property type="evidence" value="ECO:0007669"/>
    <property type="project" value="InterPro"/>
</dbReference>
<feature type="binding site" evidence="13">
    <location>
        <position position="255"/>
    </location>
    <ligand>
        <name>sn-glycerol 3-phosphate</name>
        <dbReference type="ChEBI" id="CHEBI:57597"/>
    </ligand>
</feature>
<feature type="binding site" evidence="13">
    <location>
        <position position="139"/>
    </location>
    <ligand>
        <name>sn-glycerol 3-phosphate</name>
        <dbReference type="ChEBI" id="CHEBI:57597"/>
    </ligand>
</feature>
<keyword evidence="23" id="KW-1185">Reference proteome</keyword>
<dbReference type="PANTHER" id="PTHR11728:SF1">
    <property type="entry name" value="GLYCEROL-3-PHOSPHATE DEHYDROGENASE [NAD(+)] 2, CHLOROPLASTIC"/>
    <property type="match status" value="1"/>
</dbReference>
<dbReference type="Pfam" id="PF07479">
    <property type="entry name" value="NAD_Gly3P_dh_C"/>
    <property type="match status" value="1"/>
</dbReference>
<dbReference type="SUPFAM" id="SSF51735">
    <property type="entry name" value="NAD(P)-binding Rossmann-fold domains"/>
    <property type="match status" value="1"/>
</dbReference>
<dbReference type="InterPro" id="IPR008927">
    <property type="entry name" value="6-PGluconate_DH-like_C_sf"/>
</dbReference>
<comment type="catalytic activity">
    <reaction evidence="13">
        <text>sn-glycerol 3-phosphate + NAD(+) = dihydroxyacetone phosphate + NADH + H(+)</text>
        <dbReference type="Rhea" id="RHEA:11092"/>
        <dbReference type="ChEBI" id="CHEBI:15378"/>
        <dbReference type="ChEBI" id="CHEBI:57540"/>
        <dbReference type="ChEBI" id="CHEBI:57597"/>
        <dbReference type="ChEBI" id="CHEBI:57642"/>
        <dbReference type="ChEBI" id="CHEBI:57945"/>
        <dbReference type="EC" id="1.1.1.94"/>
    </reaction>
</comment>
<dbReference type="HAMAP" id="MF_00394">
    <property type="entry name" value="NAD_Glyc3P_dehydrog"/>
    <property type="match status" value="1"/>
</dbReference>
<dbReference type="RefSeq" id="WP_089831573.1">
    <property type="nucleotide sequence ID" value="NZ_BJWI01000014.1"/>
</dbReference>
<keyword evidence="6 13" id="KW-0443">Lipid metabolism</keyword>
<keyword evidence="13" id="KW-0963">Cytoplasm</keyword>
<evidence type="ECO:0000256" key="7">
    <source>
        <dbReference type="ARBA" id="ARBA00023209"/>
    </source>
</evidence>
<evidence type="ECO:0000256" key="1">
    <source>
        <dbReference type="ARBA" id="ARBA00011009"/>
    </source>
</evidence>
<dbReference type="STRING" id="306540.SAMN05421839_11345"/>
<dbReference type="Pfam" id="PF01210">
    <property type="entry name" value="NAD_Gly3P_dh_N"/>
    <property type="match status" value="1"/>
</dbReference>
<sequence length="349" mass="38044">MEKVAVLGAGSWGTALALVLNDNGHDVWLWTHLESHAKEMNETHHNKAYLNNVEIPEAMTVTSDLAEAVKDTTALVFVLPTKAIRPVCQQVKNVLDHKVTIIHGTKGIEPETFKRVSEMMEEELTHNYFDEIVVLSGPSHAEEVSIKQPTTVSASSFSETSATHAQHLFMNDRFRVYTNKDVVGVELGGSLKNIIALGAGISDGLGYGDNAKAALVTRGLAEIARLGTAMGADPLTFIGLTGIGDLIVTSTSQHSRNWRAGNLLAKGGSLDSILQEMGMVVEGVRTAKAAYHLAKEKGIDMPITSGIYHILFEGADPQAMVDQLMTRQKRPETDEIHEMLKAYYLKQEN</sequence>
<feature type="binding site" evidence="13">
    <location>
        <position position="137"/>
    </location>
    <ligand>
        <name>sn-glycerol 3-phosphate</name>
        <dbReference type="ChEBI" id="CHEBI:57597"/>
    </ligand>
</feature>
<dbReference type="NCBIfam" id="NF000940">
    <property type="entry name" value="PRK00094.1-2"/>
    <property type="match status" value="1"/>
</dbReference>
<keyword evidence="5 13" id="KW-0520">NAD</keyword>
<feature type="binding site" evidence="13">
    <location>
        <position position="257"/>
    </location>
    <ligand>
        <name>sn-glycerol 3-phosphate</name>
        <dbReference type="ChEBI" id="CHEBI:57597"/>
    </ligand>
</feature>
<dbReference type="UniPathway" id="UPA00940"/>
<keyword evidence="3 13" id="KW-0521">NADP</keyword>
<keyword evidence="7 13" id="KW-0594">Phospholipid biosynthesis</keyword>
<dbReference type="SUPFAM" id="SSF48179">
    <property type="entry name" value="6-phosphogluconate dehydrogenase C-terminal domain-like"/>
    <property type="match status" value="1"/>
</dbReference>
<evidence type="ECO:0000256" key="17">
    <source>
        <dbReference type="RuleBase" id="RU000437"/>
    </source>
</evidence>
<accession>A0A1I5P8S9</accession>
<evidence type="ECO:0000313" key="23">
    <source>
        <dbReference type="Proteomes" id="UP000321547"/>
    </source>
</evidence>
<evidence type="ECO:0000256" key="15">
    <source>
        <dbReference type="PIRSR" id="PIRSR000114-2"/>
    </source>
</evidence>
<feature type="binding site" evidence="13">
    <location>
        <position position="32"/>
    </location>
    <ligand>
        <name>NADPH</name>
        <dbReference type="ChEBI" id="CHEBI:57783"/>
    </ligand>
</feature>
<comment type="function">
    <text evidence="13">Catalyzes the reduction of the glycolytic intermediate dihydroxyacetone phosphate (DHAP) to sn-glycerol 3-phosphate (G3P), the key precursor for phospholipid synthesis.</text>
</comment>
<proteinExistence type="inferred from homology"/>
<feature type="binding site" evidence="13">
    <location>
        <position position="11"/>
    </location>
    <ligand>
        <name>NADPH</name>
        <dbReference type="ChEBI" id="CHEBI:57783"/>
    </ligand>
</feature>
<feature type="binding site" evidence="15">
    <location>
        <begin position="256"/>
        <end position="257"/>
    </location>
    <ligand>
        <name>substrate</name>
    </ligand>
</feature>
<dbReference type="PRINTS" id="PR00077">
    <property type="entry name" value="GPDHDRGNASE"/>
</dbReference>
<dbReference type="EMBL" id="BJWI01000014">
    <property type="protein sequence ID" value="GEM01663.1"/>
    <property type="molecule type" value="Genomic_DNA"/>
</dbReference>
<feature type="binding site" evidence="13">
    <location>
        <position position="106"/>
    </location>
    <ligand>
        <name>sn-glycerol 3-phosphate</name>
        <dbReference type="ChEBI" id="CHEBI:57597"/>
    </ligand>
</feature>
<dbReference type="Gene3D" id="3.40.50.720">
    <property type="entry name" value="NAD(P)-binding Rossmann-like Domain"/>
    <property type="match status" value="1"/>
</dbReference>
<feature type="binding site" evidence="16">
    <location>
        <begin position="8"/>
        <end position="13"/>
    </location>
    <ligand>
        <name>NAD(+)</name>
        <dbReference type="ChEBI" id="CHEBI:57540"/>
    </ligand>
</feature>
<feature type="binding site" evidence="16">
    <location>
        <position position="141"/>
    </location>
    <ligand>
        <name>NAD(+)</name>
        <dbReference type="ChEBI" id="CHEBI:57540"/>
    </ligand>
</feature>
<feature type="binding site" evidence="13">
    <location>
        <position position="49"/>
    </location>
    <ligand>
        <name>NADPH</name>
        <dbReference type="ChEBI" id="CHEBI:57783"/>
    </ligand>
</feature>
<dbReference type="Proteomes" id="UP000242243">
    <property type="component" value="Unassembled WGS sequence"/>
</dbReference>
<dbReference type="InterPro" id="IPR006109">
    <property type="entry name" value="G3P_DH_NAD-dep_C"/>
</dbReference>
<feature type="binding site" evidence="13">
    <location>
        <position position="245"/>
    </location>
    <ligand>
        <name>sn-glycerol 3-phosphate</name>
        <dbReference type="ChEBI" id="CHEBI:57597"/>
    </ligand>
</feature>
<dbReference type="GO" id="GO:0006650">
    <property type="term" value="P:glycerophospholipid metabolic process"/>
    <property type="evidence" value="ECO:0007669"/>
    <property type="project" value="UniProtKB-UniRule"/>
</dbReference>
<evidence type="ECO:0000256" key="14">
    <source>
        <dbReference type="PIRSR" id="PIRSR000114-1"/>
    </source>
</evidence>
<evidence type="ECO:0000259" key="19">
    <source>
        <dbReference type="Pfam" id="PF07479"/>
    </source>
</evidence>
<feature type="domain" description="Glycerol-3-phosphate dehydrogenase NAD-dependent N-terminal" evidence="18">
    <location>
        <begin position="3"/>
        <end position="159"/>
    </location>
</feature>
<evidence type="ECO:0000256" key="13">
    <source>
        <dbReference type="HAMAP-Rule" id="MF_00394"/>
    </source>
</evidence>
<protein>
    <recommendedName>
        <fullName evidence="11 13">Glycerol-3-phosphate dehydrogenase [NAD(P)+]</fullName>
        <ecNumber evidence="10 13">1.1.1.94</ecNumber>
    </recommendedName>
    <alternativeName>
        <fullName evidence="13">NAD(P)(+)-dependent glycerol-3-phosphate dehydrogenase</fullName>
    </alternativeName>
    <alternativeName>
        <fullName evidence="12 13">NAD(P)H-dependent dihydroxyacetone-phosphate reductase</fullName>
    </alternativeName>
</protein>
<evidence type="ECO:0000256" key="2">
    <source>
        <dbReference type="ARBA" id="ARBA00022516"/>
    </source>
</evidence>
<reference evidence="21 22" key="1">
    <citation type="submission" date="2016-10" db="EMBL/GenBank/DDBJ databases">
        <authorList>
            <person name="de Groot N.N."/>
        </authorList>
    </citation>
    <scope>NUCLEOTIDE SEQUENCE [LARGE SCALE GENOMIC DNA]</scope>
    <source>
        <strain evidence="21 22">DSM 17073</strain>
    </source>
</reference>
<dbReference type="InterPro" id="IPR036291">
    <property type="entry name" value="NAD(P)-bd_dom_sf"/>
</dbReference>
<dbReference type="GO" id="GO:0005975">
    <property type="term" value="P:carbohydrate metabolic process"/>
    <property type="evidence" value="ECO:0007669"/>
    <property type="project" value="InterPro"/>
</dbReference>
<dbReference type="FunFam" id="3.40.50.720:FF:000019">
    <property type="entry name" value="Glycerol-3-phosphate dehydrogenase [NAD(P)+]"/>
    <property type="match status" value="1"/>
</dbReference>
<dbReference type="GO" id="GO:0046167">
    <property type="term" value="P:glycerol-3-phosphate biosynthetic process"/>
    <property type="evidence" value="ECO:0007669"/>
    <property type="project" value="UniProtKB-UniRule"/>
</dbReference>
<feature type="binding site" evidence="13">
    <location>
        <position position="192"/>
    </location>
    <ligand>
        <name>sn-glycerol 3-phosphate</name>
        <dbReference type="ChEBI" id="CHEBI:57597"/>
    </ligand>
</feature>
<dbReference type="Proteomes" id="UP000321547">
    <property type="component" value="Unassembled WGS sequence"/>
</dbReference>
<keyword evidence="2 13" id="KW-0444">Lipid biosynthesis</keyword>
<keyword evidence="4 13" id="KW-0560">Oxidoreductase</keyword>
<feature type="binding site" evidence="13">
    <location>
        <position position="256"/>
    </location>
    <ligand>
        <name>sn-glycerol 3-phosphate</name>
        <dbReference type="ChEBI" id="CHEBI:57597"/>
    </ligand>
</feature>
<evidence type="ECO:0000256" key="3">
    <source>
        <dbReference type="ARBA" id="ARBA00022857"/>
    </source>
</evidence>
<comment type="caution">
    <text evidence="13">Lacks conserved residue(s) required for the propagation of feature annotation.</text>
</comment>
<feature type="binding site" evidence="13">
    <location>
        <position position="256"/>
    </location>
    <ligand>
        <name>NADPH</name>
        <dbReference type="ChEBI" id="CHEBI:57783"/>
    </ligand>
</feature>
<feature type="domain" description="Glycerol-3-phosphate dehydrogenase NAD-dependent C-terminal" evidence="19">
    <location>
        <begin position="181"/>
        <end position="321"/>
    </location>
</feature>
<comment type="catalytic activity">
    <reaction evidence="9">
        <text>sn-glycerol 3-phosphate + NADP(+) = dihydroxyacetone phosphate + NADPH + H(+)</text>
        <dbReference type="Rhea" id="RHEA:11096"/>
        <dbReference type="ChEBI" id="CHEBI:15378"/>
        <dbReference type="ChEBI" id="CHEBI:57597"/>
        <dbReference type="ChEBI" id="CHEBI:57642"/>
        <dbReference type="ChEBI" id="CHEBI:57783"/>
        <dbReference type="ChEBI" id="CHEBI:58349"/>
        <dbReference type="EC" id="1.1.1.94"/>
    </reaction>
    <physiologicalReaction direction="right-to-left" evidence="9">
        <dbReference type="Rhea" id="RHEA:11098"/>
    </physiologicalReaction>
</comment>
<evidence type="ECO:0000256" key="6">
    <source>
        <dbReference type="ARBA" id="ARBA00023098"/>
    </source>
</evidence>
<keyword evidence="13" id="KW-0547">Nucleotide-binding</keyword>
<dbReference type="GO" id="GO:0005829">
    <property type="term" value="C:cytosol"/>
    <property type="evidence" value="ECO:0007669"/>
    <property type="project" value="TreeGrafter"/>
</dbReference>
<dbReference type="PROSITE" id="PS00957">
    <property type="entry name" value="NAD_G3PDH"/>
    <property type="match status" value="1"/>
</dbReference>
<feature type="binding site" evidence="13">
    <location>
        <position position="12"/>
    </location>
    <ligand>
        <name>NADPH</name>
        <dbReference type="ChEBI" id="CHEBI:57783"/>
    </ligand>
</feature>
<evidence type="ECO:0000256" key="11">
    <source>
        <dbReference type="ARBA" id="ARBA00069372"/>
    </source>
</evidence>
<dbReference type="PANTHER" id="PTHR11728">
    <property type="entry name" value="GLYCEROL-3-PHOSPHATE DEHYDROGENASE"/>
    <property type="match status" value="1"/>
</dbReference>
<evidence type="ECO:0000259" key="18">
    <source>
        <dbReference type="Pfam" id="PF01210"/>
    </source>
</evidence>
<feature type="binding site" evidence="16">
    <location>
        <position position="256"/>
    </location>
    <ligand>
        <name>NAD(+)</name>
        <dbReference type="ChEBI" id="CHEBI:57540"/>
    </ligand>
</feature>
<name>A0A1I5P8S9_9BACI</name>